<dbReference type="PROSITE" id="PS50893">
    <property type="entry name" value="ABC_TRANSPORTER_2"/>
    <property type="match status" value="1"/>
</dbReference>
<dbReference type="STRING" id="1384057.CD33_12845"/>
<dbReference type="InterPro" id="IPR027417">
    <property type="entry name" value="P-loop_NTPase"/>
</dbReference>
<dbReference type="PROSITE" id="PS00211">
    <property type="entry name" value="ABC_TRANSPORTER_1"/>
    <property type="match status" value="1"/>
</dbReference>
<dbReference type="GO" id="GO:0005524">
    <property type="term" value="F:ATP binding"/>
    <property type="evidence" value="ECO:0007669"/>
    <property type="project" value="UniProtKB-KW"/>
</dbReference>
<dbReference type="PANTHER" id="PTHR43335">
    <property type="entry name" value="ABC TRANSPORTER, ATP-BINDING PROTEIN"/>
    <property type="match status" value="1"/>
</dbReference>
<comment type="similarity">
    <text evidence="1">Belongs to the ABC transporter superfamily.</text>
</comment>
<evidence type="ECO:0000313" key="7">
    <source>
        <dbReference type="Proteomes" id="UP000030408"/>
    </source>
</evidence>
<protein>
    <submittedName>
        <fullName evidence="6">Bacitracin ABC transporter ATP-binding protein</fullName>
    </submittedName>
</protein>
<organism evidence="6 7">
    <name type="scientific">Ureibacillus sinduriensis BLB-1 = JCM 15800</name>
    <dbReference type="NCBI Taxonomy" id="1384057"/>
    <lineage>
        <taxon>Bacteria</taxon>
        <taxon>Bacillati</taxon>
        <taxon>Bacillota</taxon>
        <taxon>Bacilli</taxon>
        <taxon>Bacillales</taxon>
        <taxon>Caryophanaceae</taxon>
        <taxon>Ureibacillus</taxon>
    </lineage>
</organism>
<dbReference type="PANTHER" id="PTHR43335:SF8">
    <property type="entry name" value="ABC TRANSPORTER, ATP-BINDING PROTEIN"/>
    <property type="match status" value="1"/>
</dbReference>
<keyword evidence="2" id="KW-0813">Transport</keyword>
<comment type="caution">
    <text evidence="6">The sequence shown here is derived from an EMBL/GenBank/DDBJ whole genome shotgun (WGS) entry which is preliminary data.</text>
</comment>
<keyword evidence="7" id="KW-1185">Reference proteome</keyword>
<evidence type="ECO:0000256" key="3">
    <source>
        <dbReference type="ARBA" id="ARBA00022741"/>
    </source>
</evidence>
<dbReference type="InterPro" id="IPR017871">
    <property type="entry name" value="ABC_transporter-like_CS"/>
</dbReference>
<evidence type="ECO:0000256" key="4">
    <source>
        <dbReference type="ARBA" id="ARBA00022840"/>
    </source>
</evidence>
<accession>A0A0A3HRX2</accession>
<dbReference type="InterPro" id="IPR003439">
    <property type="entry name" value="ABC_transporter-like_ATP-bd"/>
</dbReference>
<gene>
    <name evidence="6" type="ORF">CD33_12845</name>
</gene>
<evidence type="ECO:0000256" key="1">
    <source>
        <dbReference type="ARBA" id="ARBA00005417"/>
    </source>
</evidence>
<dbReference type="SUPFAM" id="SSF52540">
    <property type="entry name" value="P-loop containing nucleoside triphosphate hydrolases"/>
    <property type="match status" value="1"/>
</dbReference>
<dbReference type="InterPro" id="IPR003593">
    <property type="entry name" value="AAA+_ATPase"/>
</dbReference>
<evidence type="ECO:0000313" key="6">
    <source>
        <dbReference type="EMBL" id="KGR75154.1"/>
    </source>
</evidence>
<dbReference type="SMART" id="SM00382">
    <property type="entry name" value="AAA"/>
    <property type="match status" value="1"/>
</dbReference>
<name>A0A0A3HRX2_9BACL</name>
<dbReference type="RefSeq" id="WP_036201172.1">
    <property type="nucleotide sequence ID" value="NZ_AVCY01000004.1"/>
</dbReference>
<dbReference type="AlphaFoldDB" id="A0A0A3HRX2"/>
<evidence type="ECO:0000256" key="2">
    <source>
        <dbReference type="ARBA" id="ARBA00022448"/>
    </source>
</evidence>
<dbReference type="Gene3D" id="3.40.50.300">
    <property type="entry name" value="P-loop containing nucleotide triphosphate hydrolases"/>
    <property type="match status" value="1"/>
</dbReference>
<keyword evidence="3" id="KW-0547">Nucleotide-binding</keyword>
<dbReference type="eggNOG" id="COG1131">
    <property type="taxonomic scope" value="Bacteria"/>
</dbReference>
<feature type="domain" description="ABC transporter" evidence="5">
    <location>
        <begin position="5"/>
        <end position="233"/>
    </location>
</feature>
<dbReference type="GO" id="GO:0016887">
    <property type="term" value="F:ATP hydrolysis activity"/>
    <property type="evidence" value="ECO:0007669"/>
    <property type="project" value="InterPro"/>
</dbReference>
<dbReference type="Proteomes" id="UP000030408">
    <property type="component" value="Unassembled WGS sequence"/>
</dbReference>
<reference evidence="6 7" key="1">
    <citation type="submission" date="2014-02" db="EMBL/GenBank/DDBJ databases">
        <title>Draft genome sequence of Lysinibacillus sinduriensis JCM 15800.</title>
        <authorList>
            <person name="Zhang F."/>
            <person name="Wang G."/>
            <person name="Zhang L."/>
        </authorList>
    </citation>
    <scope>NUCLEOTIDE SEQUENCE [LARGE SCALE GENOMIC DNA]</scope>
    <source>
        <strain evidence="6 7">JCM 15800</strain>
    </source>
</reference>
<evidence type="ECO:0000259" key="5">
    <source>
        <dbReference type="PROSITE" id="PS50893"/>
    </source>
</evidence>
<dbReference type="Pfam" id="PF00005">
    <property type="entry name" value="ABC_tran"/>
    <property type="match status" value="1"/>
</dbReference>
<sequence length="307" mass="34465">MSDIIQLRNLTKTYEGKDVVSNVNMHVKKGKIYGVLGPNGAGKTTLFRMITNLVKPSSGEVIILGDKLTSKSYELFKRMGSIIEYPVFYDLLTARENLELHCEYIGYYNEDAIDQALDLVQLKDFEGKAVKDFSLGMKQRLGIARAVITKPEILILDEPINGLDPVGIELLRNIFQMLSKEYGMTLLISSHILAEVEQIADTIGIMKDGKLIEEVAMESIRLQNMKYIELRTSDVKKAAFILNETLKISNFKVLENTTIRIYDMTIPLGEISKALVLNDVLVEAIKQKDHSLEDYFLKIINGGGIGV</sequence>
<keyword evidence="4 6" id="KW-0067">ATP-binding</keyword>
<proteinExistence type="inferred from homology"/>
<dbReference type="OrthoDB" id="9804819at2"/>
<dbReference type="EMBL" id="JPVO01000052">
    <property type="protein sequence ID" value="KGR75154.1"/>
    <property type="molecule type" value="Genomic_DNA"/>
</dbReference>